<reference evidence="3" key="3">
    <citation type="submission" date="2021-06" db="EMBL/GenBank/DDBJ databases">
        <title>Genomic Description and Analysis of Intracellular Bacteria, Candidatus Berkiella cookevillensis and Candidatus Berkiella aquae.</title>
        <authorList>
            <person name="Kidane D.T."/>
            <person name="Mehari Y.T."/>
            <person name="Rice F.C."/>
            <person name="Arivett B.A."/>
            <person name="Farone A.L."/>
            <person name="Berk S.G."/>
            <person name="Farone M.B."/>
        </authorList>
    </citation>
    <scope>NUCLEOTIDE SEQUENCE</scope>
    <source>
        <strain evidence="3">HT99</strain>
    </source>
</reference>
<evidence type="ECO:0000256" key="1">
    <source>
        <dbReference type="SAM" id="MobiDB-lite"/>
    </source>
</evidence>
<organism evidence="2">
    <name type="scientific">Candidatus Berkiella aquae</name>
    <dbReference type="NCBI Taxonomy" id="295108"/>
    <lineage>
        <taxon>Bacteria</taxon>
        <taxon>Pseudomonadati</taxon>
        <taxon>Pseudomonadota</taxon>
        <taxon>Gammaproteobacteria</taxon>
        <taxon>Candidatus Berkiellales</taxon>
        <taxon>Candidatus Berkiellaceae</taxon>
        <taxon>Candidatus Berkiella</taxon>
    </lineage>
</organism>
<gene>
    <name evidence="2" type="ORF">HT99x_00028</name>
    <name evidence="3" type="ORF">HT99x_011930</name>
</gene>
<keyword evidence="4" id="KW-1185">Reference proteome</keyword>
<reference evidence="2" key="1">
    <citation type="submission" date="2015-09" db="EMBL/GenBank/DDBJ databases">
        <title>Draft Genome Sequences of Two Novel Amoeba-resistant Intranuclear Bacteria, Candidatus Berkiella cookevillensis and Candidatus Berkiella aquae.</title>
        <authorList>
            <person name="Mehari Y.T."/>
            <person name="Arivett B.A."/>
            <person name="Farone A.L."/>
            <person name="Gunderson J.H."/>
            <person name="Farone M.B."/>
        </authorList>
    </citation>
    <scope>NUCLEOTIDE SEQUENCE [LARGE SCALE GENOMIC DNA]</scope>
    <source>
        <strain evidence="2">HT99</strain>
    </source>
</reference>
<dbReference type="Proteomes" id="UP000051497">
    <property type="component" value="Unassembled WGS sequence"/>
</dbReference>
<feature type="region of interest" description="Disordered" evidence="1">
    <location>
        <begin position="149"/>
        <end position="175"/>
    </location>
</feature>
<dbReference type="STRING" id="295108.HT99x_00028"/>
<protein>
    <submittedName>
        <fullName evidence="2">Uncharacterized protein</fullName>
    </submittedName>
</protein>
<evidence type="ECO:0000313" key="2">
    <source>
        <dbReference type="EMBL" id="KRG22492.1"/>
    </source>
</evidence>
<dbReference type="EMBL" id="LKAJ02000001">
    <property type="protein sequence ID" value="MCS5712143.1"/>
    <property type="molecule type" value="Genomic_DNA"/>
</dbReference>
<dbReference type="EMBL" id="LKAJ01000001">
    <property type="protein sequence ID" value="KRG22492.1"/>
    <property type="molecule type" value="Genomic_DNA"/>
</dbReference>
<sequence>MLSGPNIQDCPSEYSEKRVYLQQHFPQWFIDSEFSAQGFLAWANTQTSSERNKWLRELTIDEMTQVLNHYHIWSTIFFARHSQSHKMLRANLTQFLPFWLEDDKFDRIGFDAWYQRANFMDKEIVFPLLTLEEQKPILQQWALRNELQKSRPPCEDGDTLSYKHFSPTKGRTVSK</sequence>
<evidence type="ECO:0000313" key="4">
    <source>
        <dbReference type="Proteomes" id="UP000051497"/>
    </source>
</evidence>
<name>A0A0Q9YNZ0_9GAMM</name>
<proteinExistence type="predicted"/>
<dbReference type="RefSeq" id="WP_075064698.1">
    <property type="nucleotide sequence ID" value="NZ_LKAJ02000001.1"/>
</dbReference>
<dbReference type="AlphaFoldDB" id="A0A0Q9YNZ0"/>
<accession>A0A0Q9YNZ0</accession>
<evidence type="ECO:0000313" key="3">
    <source>
        <dbReference type="EMBL" id="MCS5712143.1"/>
    </source>
</evidence>
<reference evidence="3" key="2">
    <citation type="journal article" date="2016" name="Genome Announc.">
        <title>Draft Genome Sequences of Two Novel Amoeba-Resistant Intranuclear Bacteria, 'Candidatus Berkiella cookevillensis' and 'Candidatus Berkiella aquae'.</title>
        <authorList>
            <person name="Mehari Y.T."/>
            <person name="Arivett B.A."/>
            <person name="Farone A.L."/>
            <person name="Gunderson J.H."/>
            <person name="Farone M.B."/>
        </authorList>
    </citation>
    <scope>NUCLEOTIDE SEQUENCE</scope>
    <source>
        <strain evidence="3">HT99</strain>
    </source>
</reference>
<comment type="caution">
    <text evidence="2">The sequence shown here is derived from an EMBL/GenBank/DDBJ whole genome shotgun (WGS) entry which is preliminary data.</text>
</comment>